<dbReference type="GO" id="GO:0016020">
    <property type="term" value="C:membrane"/>
    <property type="evidence" value="ECO:0007669"/>
    <property type="project" value="UniProtKB-SubCell"/>
</dbReference>
<dbReference type="Proteomes" id="UP001271007">
    <property type="component" value="Unassembled WGS sequence"/>
</dbReference>
<evidence type="ECO:0000256" key="3">
    <source>
        <dbReference type="ARBA" id="ARBA00022989"/>
    </source>
</evidence>
<dbReference type="SMART" id="SM01417">
    <property type="entry name" value="Solute_trans_a"/>
    <property type="match status" value="1"/>
</dbReference>
<feature type="region of interest" description="Disordered" evidence="5">
    <location>
        <begin position="283"/>
        <end position="359"/>
    </location>
</feature>
<feature type="transmembrane region" description="Helical" evidence="6">
    <location>
        <begin position="49"/>
        <end position="67"/>
    </location>
</feature>
<dbReference type="EMBL" id="JAWDJX010000002">
    <property type="protein sequence ID" value="KAK3057945.1"/>
    <property type="molecule type" value="Genomic_DNA"/>
</dbReference>
<feature type="transmembrane region" description="Helical" evidence="6">
    <location>
        <begin position="97"/>
        <end position="118"/>
    </location>
</feature>
<reference evidence="7" key="1">
    <citation type="submission" date="2023-04" db="EMBL/GenBank/DDBJ databases">
        <title>Black Yeasts Isolated from many extreme environments.</title>
        <authorList>
            <person name="Coleine C."/>
            <person name="Stajich J.E."/>
            <person name="Selbmann L."/>
        </authorList>
    </citation>
    <scope>NUCLEOTIDE SEQUENCE</scope>
    <source>
        <strain evidence="7">CCFEE 5312</strain>
    </source>
</reference>
<keyword evidence="8" id="KW-1185">Reference proteome</keyword>
<name>A0AAJ0GI40_9PEZI</name>
<evidence type="ECO:0008006" key="9">
    <source>
        <dbReference type="Google" id="ProtNLM"/>
    </source>
</evidence>
<dbReference type="InterPro" id="IPR005178">
    <property type="entry name" value="Ostalpha/TMEM184C"/>
</dbReference>
<comment type="caution">
    <text evidence="7">The sequence shown here is derived from an EMBL/GenBank/DDBJ whole genome shotgun (WGS) entry which is preliminary data.</text>
</comment>
<evidence type="ECO:0000313" key="7">
    <source>
        <dbReference type="EMBL" id="KAK3057945.1"/>
    </source>
</evidence>
<keyword evidence="2 6" id="KW-0812">Transmembrane</keyword>
<evidence type="ECO:0000256" key="4">
    <source>
        <dbReference type="ARBA" id="ARBA00023136"/>
    </source>
</evidence>
<sequence>MQHLRRYRVAKEQRHIVKVVFTPVAFTIIAVAAMSNYHVAPYIAPLGELYAAFALVALFLLYIQFAAPGADFGEDMFVALVKAVEKGRKRDKATWPMTTWVAVFQLPVAELICLVVEIATEATGRFCPSSMRPRFGNFWVTLIRTVAVITCFVSIIHFYGRMRSLMKVRRAVTKLFTLKGVVFIGLIQNLVFTTLLTQEVLVPDDRLTYGDWTFGVPGALLCAEMVIFSLVNWYAFSSSEYSSKVRRQEQPRNFFAAIIDAMNPLDLFLGIIRIVGLCGAARRAPRPPGPRQQRYQNLPSDWSGAPQEVSALRGQQEAAEPSYDHHEMYTPAPAYSADDEAHLIPGRRSPDVESPPPQR</sequence>
<gene>
    <name evidence="7" type="ORF">LTR09_001022</name>
</gene>
<evidence type="ECO:0000256" key="6">
    <source>
        <dbReference type="SAM" id="Phobius"/>
    </source>
</evidence>
<dbReference type="AlphaFoldDB" id="A0AAJ0GI40"/>
<comment type="subcellular location">
    <subcellularLocation>
        <location evidence="1">Membrane</location>
        <topology evidence="1">Multi-pass membrane protein</topology>
    </subcellularLocation>
</comment>
<feature type="transmembrane region" description="Helical" evidence="6">
    <location>
        <begin position="138"/>
        <end position="159"/>
    </location>
</feature>
<feature type="transmembrane region" description="Helical" evidence="6">
    <location>
        <begin position="16"/>
        <end position="37"/>
    </location>
</feature>
<evidence type="ECO:0000256" key="2">
    <source>
        <dbReference type="ARBA" id="ARBA00022692"/>
    </source>
</evidence>
<keyword evidence="4 6" id="KW-0472">Membrane</keyword>
<feature type="transmembrane region" description="Helical" evidence="6">
    <location>
        <begin position="254"/>
        <end position="276"/>
    </location>
</feature>
<keyword evidence="3 6" id="KW-1133">Transmembrane helix</keyword>
<protein>
    <recommendedName>
        <fullName evidence="9">Transmembrane protein</fullName>
    </recommendedName>
</protein>
<proteinExistence type="predicted"/>
<evidence type="ECO:0000256" key="1">
    <source>
        <dbReference type="ARBA" id="ARBA00004141"/>
    </source>
</evidence>
<feature type="transmembrane region" description="Helical" evidence="6">
    <location>
        <begin position="212"/>
        <end position="234"/>
    </location>
</feature>
<dbReference type="Pfam" id="PF03619">
    <property type="entry name" value="Solute_trans_a"/>
    <property type="match status" value="1"/>
</dbReference>
<evidence type="ECO:0000256" key="5">
    <source>
        <dbReference type="SAM" id="MobiDB-lite"/>
    </source>
</evidence>
<feature type="transmembrane region" description="Helical" evidence="6">
    <location>
        <begin position="171"/>
        <end position="192"/>
    </location>
</feature>
<dbReference type="PANTHER" id="PTHR23423">
    <property type="entry name" value="ORGANIC SOLUTE TRANSPORTER-RELATED"/>
    <property type="match status" value="1"/>
</dbReference>
<evidence type="ECO:0000313" key="8">
    <source>
        <dbReference type="Proteomes" id="UP001271007"/>
    </source>
</evidence>
<accession>A0AAJ0GI40</accession>
<organism evidence="7 8">
    <name type="scientific">Extremus antarcticus</name>
    <dbReference type="NCBI Taxonomy" id="702011"/>
    <lineage>
        <taxon>Eukaryota</taxon>
        <taxon>Fungi</taxon>
        <taxon>Dikarya</taxon>
        <taxon>Ascomycota</taxon>
        <taxon>Pezizomycotina</taxon>
        <taxon>Dothideomycetes</taxon>
        <taxon>Dothideomycetidae</taxon>
        <taxon>Mycosphaerellales</taxon>
        <taxon>Extremaceae</taxon>
        <taxon>Extremus</taxon>
    </lineage>
</organism>